<comment type="caution">
    <text evidence="9">The sequence shown here is derived from an EMBL/GenBank/DDBJ whole genome shotgun (WGS) entry which is preliminary data.</text>
</comment>
<keyword evidence="4" id="KW-0997">Cell inner membrane</keyword>
<dbReference type="CDD" id="cd06579">
    <property type="entry name" value="TM_PBP1_transp_AraH_like"/>
    <property type="match status" value="1"/>
</dbReference>
<dbReference type="PANTHER" id="PTHR32196">
    <property type="entry name" value="ABC TRANSPORTER PERMEASE PROTEIN YPHD-RELATED-RELATED"/>
    <property type="match status" value="1"/>
</dbReference>
<feature type="transmembrane region" description="Helical" evidence="8">
    <location>
        <begin position="239"/>
        <end position="257"/>
    </location>
</feature>
<keyword evidence="2" id="KW-0813">Transport</keyword>
<sequence length="431" mass="44937">MKLHWLRIGSGKGILGVLVVLCAFFSAVTMQEQPLTGESAAARMILELPPQGSFMIAVGDQPEDRAWAELLSQKRPDIATKVVGDPKAVRTAFQDLAAKGTKLDAILVSANSAGWLVIQDAGTDFPALGQPKVIAPRSERWPTFLKADNLLNIANQIAVIAILAIGMTLVIITSGIDLSVGSLIALSAVTTSLLIRDYLGGVQASTSSMMLAALGGISLCGLIGLGSGWIVTRLSVPPFIVTLAVMLIASGLAYRLAENQSIYQVPESFVWLGRGSGFLGLPNAVLLMLGLYALAHGVMTQTRFGRHLYAVGGNLEAATLSGLPVRRVITAAYVISGLLAGLGGVVTASLLKSGSPTYGAMYELYVIAAVVVGGTRLSGGQGSMGGTLAGAFIIAVLQNGMNLTNVESNTQKIVLGLVILGAVTADRWRKR</sequence>
<keyword evidence="6 8" id="KW-1133">Transmembrane helix</keyword>
<dbReference type="EMBL" id="BKAG01000024">
    <property type="protein sequence ID" value="GEP43998.1"/>
    <property type="molecule type" value="Genomic_DNA"/>
</dbReference>
<protein>
    <recommendedName>
        <fullName evidence="11">Sugar-transporting ATPase</fullName>
    </recommendedName>
</protein>
<evidence type="ECO:0000256" key="6">
    <source>
        <dbReference type="ARBA" id="ARBA00022989"/>
    </source>
</evidence>
<feature type="transmembrane region" description="Helical" evidence="8">
    <location>
        <begin position="331"/>
        <end position="351"/>
    </location>
</feature>
<keyword evidence="3" id="KW-1003">Cell membrane</keyword>
<proteinExistence type="predicted"/>
<dbReference type="OrthoDB" id="9813906at2"/>
<dbReference type="InterPro" id="IPR001851">
    <property type="entry name" value="ABC_transp_permease"/>
</dbReference>
<reference evidence="9 10" key="1">
    <citation type="submission" date="2019-07" db="EMBL/GenBank/DDBJ databases">
        <title>Whole genome shotgun sequence of Brevifollis gellanilyticus NBRC 108608.</title>
        <authorList>
            <person name="Hosoyama A."/>
            <person name="Uohara A."/>
            <person name="Ohji S."/>
            <person name="Ichikawa N."/>
        </authorList>
    </citation>
    <scope>NUCLEOTIDE SEQUENCE [LARGE SCALE GENOMIC DNA]</scope>
    <source>
        <strain evidence="9 10">NBRC 108608</strain>
    </source>
</reference>
<evidence type="ECO:0000313" key="9">
    <source>
        <dbReference type="EMBL" id="GEP43998.1"/>
    </source>
</evidence>
<evidence type="ECO:0008006" key="11">
    <source>
        <dbReference type="Google" id="ProtNLM"/>
    </source>
</evidence>
<dbReference type="Proteomes" id="UP000321577">
    <property type="component" value="Unassembled WGS sequence"/>
</dbReference>
<feature type="transmembrane region" description="Helical" evidence="8">
    <location>
        <begin position="211"/>
        <end position="232"/>
    </location>
</feature>
<evidence type="ECO:0000256" key="1">
    <source>
        <dbReference type="ARBA" id="ARBA00004651"/>
    </source>
</evidence>
<evidence type="ECO:0000256" key="7">
    <source>
        <dbReference type="ARBA" id="ARBA00023136"/>
    </source>
</evidence>
<evidence type="ECO:0000313" key="10">
    <source>
        <dbReference type="Proteomes" id="UP000321577"/>
    </source>
</evidence>
<feature type="transmembrane region" description="Helical" evidence="8">
    <location>
        <begin position="153"/>
        <end position="173"/>
    </location>
</feature>
<feature type="transmembrane region" description="Helical" evidence="8">
    <location>
        <begin position="357"/>
        <end position="375"/>
    </location>
</feature>
<evidence type="ECO:0000256" key="4">
    <source>
        <dbReference type="ARBA" id="ARBA00022519"/>
    </source>
</evidence>
<comment type="subcellular location">
    <subcellularLocation>
        <location evidence="1">Cell membrane</location>
        <topology evidence="1">Multi-pass membrane protein</topology>
    </subcellularLocation>
</comment>
<feature type="transmembrane region" description="Helical" evidence="8">
    <location>
        <begin position="277"/>
        <end position="299"/>
    </location>
</feature>
<evidence type="ECO:0000256" key="2">
    <source>
        <dbReference type="ARBA" id="ARBA00022448"/>
    </source>
</evidence>
<keyword evidence="7 8" id="KW-0472">Membrane</keyword>
<keyword evidence="10" id="KW-1185">Reference proteome</keyword>
<evidence type="ECO:0000256" key="3">
    <source>
        <dbReference type="ARBA" id="ARBA00022475"/>
    </source>
</evidence>
<feature type="transmembrane region" description="Helical" evidence="8">
    <location>
        <begin position="180"/>
        <end position="199"/>
    </location>
</feature>
<dbReference type="RefSeq" id="WP_146851558.1">
    <property type="nucleotide sequence ID" value="NZ_BKAG01000024.1"/>
</dbReference>
<accession>A0A512MB98</accession>
<organism evidence="9 10">
    <name type="scientific">Brevifollis gellanilyticus</name>
    <dbReference type="NCBI Taxonomy" id="748831"/>
    <lineage>
        <taxon>Bacteria</taxon>
        <taxon>Pseudomonadati</taxon>
        <taxon>Verrucomicrobiota</taxon>
        <taxon>Verrucomicrobiia</taxon>
        <taxon>Verrucomicrobiales</taxon>
        <taxon>Verrucomicrobiaceae</taxon>
    </lineage>
</organism>
<dbReference type="GO" id="GO:0022857">
    <property type="term" value="F:transmembrane transporter activity"/>
    <property type="evidence" value="ECO:0007669"/>
    <property type="project" value="InterPro"/>
</dbReference>
<evidence type="ECO:0000256" key="8">
    <source>
        <dbReference type="SAM" id="Phobius"/>
    </source>
</evidence>
<evidence type="ECO:0000256" key="5">
    <source>
        <dbReference type="ARBA" id="ARBA00022692"/>
    </source>
</evidence>
<feature type="transmembrane region" description="Helical" evidence="8">
    <location>
        <begin position="382"/>
        <end position="401"/>
    </location>
</feature>
<keyword evidence="5 8" id="KW-0812">Transmembrane</keyword>
<dbReference type="Pfam" id="PF02653">
    <property type="entry name" value="BPD_transp_2"/>
    <property type="match status" value="1"/>
</dbReference>
<dbReference type="PANTHER" id="PTHR32196:SF21">
    <property type="entry name" value="ABC TRANSPORTER PERMEASE PROTEIN YPHD-RELATED"/>
    <property type="match status" value="1"/>
</dbReference>
<dbReference type="AlphaFoldDB" id="A0A512MB98"/>
<name>A0A512MB98_9BACT</name>
<gene>
    <name evidence="9" type="ORF">BGE01nite_32890</name>
</gene>
<dbReference type="GO" id="GO:0005886">
    <property type="term" value="C:plasma membrane"/>
    <property type="evidence" value="ECO:0007669"/>
    <property type="project" value="UniProtKB-SubCell"/>
</dbReference>